<accession>A0A2H3D0S6</accession>
<sequence length="153" mass="16155">MTSNTTTQEYHTFSSTALLLPLFGVKVGSAGGCTTGISAVPSSMCGICPSFSLCFGDGIAISIDTRSGPVETVRMSRGPAGGEPLIRANIRARRGFCCCGGVRGDNSRVYDTAKGYGDTRELIIEPANHDGVVLCMFPSHDVRCRHSSSLFRA</sequence>
<name>A0A2H3D0S6_ARMGA</name>
<dbReference type="Proteomes" id="UP000217790">
    <property type="component" value="Unassembled WGS sequence"/>
</dbReference>
<evidence type="ECO:0000313" key="2">
    <source>
        <dbReference type="Proteomes" id="UP000217790"/>
    </source>
</evidence>
<keyword evidence="2" id="KW-1185">Reference proteome</keyword>
<reference evidence="2" key="1">
    <citation type="journal article" date="2017" name="Nat. Ecol. Evol.">
        <title>Genome expansion and lineage-specific genetic innovations in the forest pathogenic fungi Armillaria.</title>
        <authorList>
            <person name="Sipos G."/>
            <person name="Prasanna A.N."/>
            <person name="Walter M.C."/>
            <person name="O'Connor E."/>
            <person name="Balint B."/>
            <person name="Krizsan K."/>
            <person name="Kiss B."/>
            <person name="Hess J."/>
            <person name="Varga T."/>
            <person name="Slot J."/>
            <person name="Riley R."/>
            <person name="Boka B."/>
            <person name="Rigling D."/>
            <person name="Barry K."/>
            <person name="Lee J."/>
            <person name="Mihaltcheva S."/>
            <person name="LaButti K."/>
            <person name="Lipzen A."/>
            <person name="Waldron R."/>
            <person name="Moloney N.M."/>
            <person name="Sperisen C."/>
            <person name="Kredics L."/>
            <person name="Vagvoelgyi C."/>
            <person name="Patrignani A."/>
            <person name="Fitzpatrick D."/>
            <person name="Nagy I."/>
            <person name="Doyle S."/>
            <person name="Anderson J.B."/>
            <person name="Grigoriev I.V."/>
            <person name="Gueldener U."/>
            <person name="Muensterkoetter M."/>
            <person name="Nagy L.G."/>
        </authorList>
    </citation>
    <scope>NUCLEOTIDE SEQUENCE [LARGE SCALE GENOMIC DNA]</scope>
    <source>
        <strain evidence="2">Ar21-2</strain>
    </source>
</reference>
<dbReference type="InParanoid" id="A0A2H3D0S6"/>
<gene>
    <name evidence="1" type="ORF">ARMGADRAFT_451346</name>
</gene>
<protein>
    <submittedName>
        <fullName evidence="1">Uncharacterized protein</fullName>
    </submittedName>
</protein>
<organism evidence="1 2">
    <name type="scientific">Armillaria gallica</name>
    <name type="common">Bulbous honey fungus</name>
    <name type="synonym">Armillaria bulbosa</name>
    <dbReference type="NCBI Taxonomy" id="47427"/>
    <lineage>
        <taxon>Eukaryota</taxon>
        <taxon>Fungi</taxon>
        <taxon>Dikarya</taxon>
        <taxon>Basidiomycota</taxon>
        <taxon>Agaricomycotina</taxon>
        <taxon>Agaricomycetes</taxon>
        <taxon>Agaricomycetidae</taxon>
        <taxon>Agaricales</taxon>
        <taxon>Marasmiineae</taxon>
        <taxon>Physalacriaceae</taxon>
        <taxon>Armillaria</taxon>
    </lineage>
</organism>
<evidence type="ECO:0000313" key="1">
    <source>
        <dbReference type="EMBL" id="PBK87680.1"/>
    </source>
</evidence>
<dbReference type="EMBL" id="KZ293677">
    <property type="protein sequence ID" value="PBK87680.1"/>
    <property type="molecule type" value="Genomic_DNA"/>
</dbReference>
<dbReference type="AlphaFoldDB" id="A0A2H3D0S6"/>
<proteinExistence type="predicted"/>